<dbReference type="EMBL" id="GBRH01248032">
    <property type="protein sequence ID" value="JAD49863.1"/>
    <property type="molecule type" value="Transcribed_RNA"/>
</dbReference>
<organism evidence="1">
    <name type="scientific">Arundo donax</name>
    <name type="common">Giant reed</name>
    <name type="synonym">Donax arundinaceus</name>
    <dbReference type="NCBI Taxonomy" id="35708"/>
    <lineage>
        <taxon>Eukaryota</taxon>
        <taxon>Viridiplantae</taxon>
        <taxon>Streptophyta</taxon>
        <taxon>Embryophyta</taxon>
        <taxon>Tracheophyta</taxon>
        <taxon>Spermatophyta</taxon>
        <taxon>Magnoliopsida</taxon>
        <taxon>Liliopsida</taxon>
        <taxon>Poales</taxon>
        <taxon>Poaceae</taxon>
        <taxon>PACMAD clade</taxon>
        <taxon>Arundinoideae</taxon>
        <taxon>Arundineae</taxon>
        <taxon>Arundo</taxon>
    </lineage>
</organism>
<name>A0A0A9AIZ9_ARUDO</name>
<accession>A0A0A9AIZ9</accession>
<reference evidence="1" key="1">
    <citation type="submission" date="2014-09" db="EMBL/GenBank/DDBJ databases">
        <authorList>
            <person name="Magalhaes I.L.F."/>
            <person name="Oliveira U."/>
            <person name="Santos F.R."/>
            <person name="Vidigal T.H.D.A."/>
            <person name="Brescovit A.D."/>
            <person name="Santos A.J."/>
        </authorList>
    </citation>
    <scope>NUCLEOTIDE SEQUENCE</scope>
    <source>
        <tissue evidence="1">Shoot tissue taken approximately 20 cm above the soil surface</tissue>
    </source>
</reference>
<dbReference type="AlphaFoldDB" id="A0A0A9AIZ9"/>
<reference evidence="1" key="2">
    <citation type="journal article" date="2015" name="Data Brief">
        <title>Shoot transcriptome of the giant reed, Arundo donax.</title>
        <authorList>
            <person name="Barrero R.A."/>
            <person name="Guerrero F.D."/>
            <person name="Moolhuijzen P."/>
            <person name="Goolsby J.A."/>
            <person name="Tidwell J."/>
            <person name="Bellgard S.E."/>
            <person name="Bellgard M.I."/>
        </authorList>
    </citation>
    <scope>NUCLEOTIDE SEQUENCE</scope>
    <source>
        <tissue evidence="1">Shoot tissue taken approximately 20 cm above the soil surface</tissue>
    </source>
</reference>
<sequence length="49" mass="5732">MLELIPGTDWNWSSDVREFVMHATSYRIDVFSWIGFTRVAKSVAVISRR</sequence>
<proteinExistence type="predicted"/>
<protein>
    <submittedName>
        <fullName evidence="1">Uncharacterized protein</fullName>
    </submittedName>
</protein>
<evidence type="ECO:0000313" key="1">
    <source>
        <dbReference type="EMBL" id="JAD49863.1"/>
    </source>
</evidence>